<dbReference type="Pfam" id="PF09084">
    <property type="entry name" value="NMT1"/>
    <property type="match status" value="1"/>
</dbReference>
<feature type="domain" description="SsuA/THI5-like" evidence="2">
    <location>
        <begin position="92"/>
        <end position="204"/>
    </location>
</feature>
<dbReference type="InterPro" id="IPR015168">
    <property type="entry name" value="SsuA/THI5"/>
</dbReference>
<feature type="chain" id="PRO_5019232970" evidence="1">
    <location>
        <begin position="29"/>
        <end position="355"/>
    </location>
</feature>
<dbReference type="Proteomes" id="UP000282551">
    <property type="component" value="Chromosome"/>
</dbReference>
<dbReference type="Gene3D" id="3.40.190.10">
    <property type="entry name" value="Periplasmic binding protein-like II"/>
    <property type="match status" value="2"/>
</dbReference>
<accession>A0A448I2U7</accession>
<sequence length="355" mass="37645">MHNRLAPMARLTAVAVLAVGALTSCGSADTEVAPEDRLAADAPLPVAVPAGTTLVVADDANRLKTLFALSGEQDRLTAEVTYANFSSGPLRLEAIRSGNAQLGRVGDVPPILAHYSEADVPIVGAVRFDGTGSLIATSPESGIKSLKDLAGKRIAINEGTAQQAIFLRNLKSVGLDIDDVEPINLALAEFADGLRAEQINAAVLKQPDRARYLASTEGEGSIEVPNAPGAYPGLNYVYASTEALSDPAQAAAIREFVIAWYRAEQWHNENQDTWIREYLIKDQNVTPEDAKVIAEADGSASVPGFTDEVIAIQQETIDLLQGAGAFGGKDLDARDEFDFRFADLTAESPTETAAQ</sequence>
<evidence type="ECO:0000259" key="2">
    <source>
        <dbReference type="Pfam" id="PF09084"/>
    </source>
</evidence>
<name>A0A448I2U7_MYCCI</name>
<keyword evidence="1" id="KW-0732">Signal</keyword>
<dbReference type="AlphaFoldDB" id="A0A448I2U7"/>
<protein>
    <submittedName>
        <fullName evidence="3">ABC transporter, substrate-binding protein, aliphatic sulfonates family</fullName>
    </submittedName>
</protein>
<dbReference type="EMBL" id="LR134355">
    <property type="protein sequence ID" value="VEG46650.1"/>
    <property type="molecule type" value="Genomic_DNA"/>
</dbReference>
<reference evidence="3 4" key="1">
    <citation type="submission" date="2018-12" db="EMBL/GenBank/DDBJ databases">
        <authorList>
            <consortium name="Pathogen Informatics"/>
        </authorList>
    </citation>
    <scope>NUCLEOTIDE SEQUENCE [LARGE SCALE GENOMIC DNA]</scope>
    <source>
        <strain evidence="3 4">NCTC10485</strain>
    </source>
</reference>
<keyword evidence="4" id="KW-1185">Reference proteome</keyword>
<dbReference type="PANTHER" id="PTHR30024:SF42">
    <property type="entry name" value="ALIPHATIC SULFONATES-BINDING PROTEIN-RELATED"/>
    <property type="match status" value="1"/>
</dbReference>
<evidence type="ECO:0000256" key="1">
    <source>
        <dbReference type="SAM" id="SignalP"/>
    </source>
</evidence>
<organism evidence="3 4">
    <name type="scientific">Mycolicibacterium chitae</name>
    <name type="common">Mycobacterium chitae</name>
    <dbReference type="NCBI Taxonomy" id="1792"/>
    <lineage>
        <taxon>Bacteria</taxon>
        <taxon>Bacillati</taxon>
        <taxon>Actinomycetota</taxon>
        <taxon>Actinomycetes</taxon>
        <taxon>Mycobacteriales</taxon>
        <taxon>Mycobacteriaceae</taxon>
        <taxon>Mycolicibacterium</taxon>
    </lineage>
</organism>
<proteinExistence type="predicted"/>
<evidence type="ECO:0000313" key="3">
    <source>
        <dbReference type="EMBL" id="VEG46650.1"/>
    </source>
</evidence>
<feature type="signal peptide" evidence="1">
    <location>
        <begin position="1"/>
        <end position="28"/>
    </location>
</feature>
<dbReference type="PANTHER" id="PTHR30024">
    <property type="entry name" value="ALIPHATIC SULFONATES-BINDING PROTEIN-RELATED"/>
    <property type="match status" value="1"/>
</dbReference>
<dbReference type="RefSeq" id="WP_235666385.1">
    <property type="nucleotide sequence ID" value="NZ_AP022604.1"/>
</dbReference>
<gene>
    <name evidence="3" type="primary">ssuA_1</name>
    <name evidence="3" type="ORF">NCTC10485_01200</name>
</gene>
<dbReference type="SUPFAM" id="SSF53850">
    <property type="entry name" value="Periplasmic binding protein-like II"/>
    <property type="match status" value="1"/>
</dbReference>
<dbReference type="PROSITE" id="PS51257">
    <property type="entry name" value="PROKAR_LIPOPROTEIN"/>
    <property type="match status" value="1"/>
</dbReference>
<evidence type="ECO:0000313" key="4">
    <source>
        <dbReference type="Proteomes" id="UP000282551"/>
    </source>
</evidence>